<protein>
    <submittedName>
        <fullName evidence="3">FGE-sulfatase domain-containing protein</fullName>
    </submittedName>
</protein>
<keyword evidence="1" id="KW-1133">Transmembrane helix</keyword>
<feature type="transmembrane region" description="Helical" evidence="1">
    <location>
        <begin position="12"/>
        <end position="31"/>
    </location>
</feature>
<dbReference type="Gene3D" id="3.90.1580.10">
    <property type="entry name" value="paralog of FGE (formylglycine-generating enzyme)"/>
    <property type="match status" value="1"/>
</dbReference>
<dbReference type="Pfam" id="PF03781">
    <property type="entry name" value="FGE-sulfatase"/>
    <property type="match status" value="1"/>
</dbReference>
<sequence length="308" mass="35115">MSKAMENRGVLIGSIIFVFGSFILMIGGLVYESYKAKQMRQLALSIASEAKPVAAPIAQDFSMYKTLIGDDGREMVQISEGPFVMGSRDNDSDPDEKPEHQVYLKTYFLDKHEVTQDAYDRFLKMTKRVKRKIEVFEDDPAKLLKPDYPAIAVTWDDAEAFCKWAGKRLPTEAEWEKAARGEGKRRYAWGDEFVSGYANIDGTEDGFRYLAPPGSFESGRSPYGIYDMTGNVGEWVADVYDENFYRASPYRDPKGPDQGEQRIIRGGSWRETKRNVRSSKRFQARPWRHDITVGFRCAKDVDVDTVVK</sequence>
<feature type="domain" description="Sulfatase-modifying factor enzyme-like" evidence="2">
    <location>
        <begin position="73"/>
        <end position="299"/>
    </location>
</feature>
<keyword evidence="1" id="KW-0812">Transmembrane</keyword>
<accession>A0ABM8RBL5</accession>
<organism evidence="3 4">
    <name type="scientific">Nitrospira defluvii</name>
    <dbReference type="NCBI Taxonomy" id="330214"/>
    <lineage>
        <taxon>Bacteria</taxon>
        <taxon>Pseudomonadati</taxon>
        <taxon>Nitrospirota</taxon>
        <taxon>Nitrospiria</taxon>
        <taxon>Nitrospirales</taxon>
        <taxon>Nitrospiraceae</taxon>
        <taxon>Nitrospira</taxon>
    </lineage>
</organism>
<keyword evidence="1" id="KW-0472">Membrane</keyword>
<dbReference type="EMBL" id="CAJNBJ010000008">
    <property type="protein sequence ID" value="CAE6743767.1"/>
    <property type="molecule type" value="Genomic_DNA"/>
</dbReference>
<dbReference type="InterPro" id="IPR016187">
    <property type="entry name" value="CTDL_fold"/>
</dbReference>
<dbReference type="InterPro" id="IPR051043">
    <property type="entry name" value="Sulfatase_Mod_Factor_Kinase"/>
</dbReference>
<keyword evidence="4" id="KW-1185">Reference proteome</keyword>
<evidence type="ECO:0000313" key="3">
    <source>
        <dbReference type="EMBL" id="CAE6743767.1"/>
    </source>
</evidence>
<dbReference type="SUPFAM" id="SSF56436">
    <property type="entry name" value="C-type lectin-like"/>
    <property type="match status" value="1"/>
</dbReference>
<dbReference type="Proteomes" id="UP000675880">
    <property type="component" value="Unassembled WGS sequence"/>
</dbReference>
<proteinExistence type="predicted"/>
<dbReference type="RefSeq" id="WP_213042108.1">
    <property type="nucleotide sequence ID" value="NZ_CAJNBJ010000008.1"/>
</dbReference>
<dbReference type="InterPro" id="IPR005532">
    <property type="entry name" value="SUMF_dom"/>
</dbReference>
<gene>
    <name evidence="3" type="ORF">NSPZN2_160039</name>
</gene>
<name>A0ABM8RBL5_9BACT</name>
<evidence type="ECO:0000259" key="2">
    <source>
        <dbReference type="Pfam" id="PF03781"/>
    </source>
</evidence>
<reference evidence="3 4" key="1">
    <citation type="submission" date="2021-02" db="EMBL/GenBank/DDBJ databases">
        <authorList>
            <person name="Han P."/>
        </authorList>
    </citation>
    <scope>NUCLEOTIDE SEQUENCE [LARGE SCALE GENOMIC DNA]</scope>
    <source>
        <strain evidence="3">Candidatus Nitrospira sp. ZN2</strain>
    </source>
</reference>
<evidence type="ECO:0000256" key="1">
    <source>
        <dbReference type="SAM" id="Phobius"/>
    </source>
</evidence>
<evidence type="ECO:0000313" key="4">
    <source>
        <dbReference type="Proteomes" id="UP000675880"/>
    </source>
</evidence>
<dbReference type="PANTHER" id="PTHR23150:SF19">
    <property type="entry name" value="FORMYLGLYCINE-GENERATING ENZYME"/>
    <property type="match status" value="1"/>
</dbReference>
<dbReference type="InterPro" id="IPR042095">
    <property type="entry name" value="SUMF_sf"/>
</dbReference>
<dbReference type="PANTHER" id="PTHR23150">
    <property type="entry name" value="SULFATASE MODIFYING FACTOR 1, 2"/>
    <property type="match status" value="1"/>
</dbReference>
<comment type="caution">
    <text evidence="3">The sequence shown here is derived from an EMBL/GenBank/DDBJ whole genome shotgun (WGS) entry which is preliminary data.</text>
</comment>